<dbReference type="GO" id="GO:0015774">
    <property type="term" value="P:polysaccharide transport"/>
    <property type="evidence" value="ECO:0007669"/>
    <property type="project" value="InterPro"/>
</dbReference>
<dbReference type="Pfam" id="PF05159">
    <property type="entry name" value="Capsule_synth"/>
    <property type="match status" value="3"/>
</dbReference>
<sequence>MSVGRRFCRQSPAARHRQIRWPPSATDIVPSKDTEAAGADLRRLFVYNGGFWLQPRLRRIVELAGWQIRTGLPDTGDSVGIWGASPTAWRGRAVAARRGNPLVTIEDAFLRSVLPGRAKGRVARRGPIGLIIDPVGVHFDPSRPSLIEELVSSGATADLHQRARDGIKRLKALDLSKYNAHDRDIAPPDPGYVLVIDQTRCDASLMGAGRDAFLTMLNVARADHPGQRIVIRSHPETTAGLRPGHFDASDLRPGDEFCTSNISPWPLLDGAAAVYAMTSQLGYEAVLAGHKPRIFGQPFYAGWGLTEDQHPLPPDRRGPASVEDIFAASHLLAPVWYDPCNDRLTDFDGAANQMLAEMRAWQQDRHGHLAYGMRLWKRRFIADTFGGNHLRFTANPSPKVTLTWASRAAEVPQAIRVEDGFLRSRGLGAALTPPLSLIADDLGIYYDPTRESRLERLISSPIRPAAETRALRLLATISKAGLTKYNLGTNPMPLPERDGRRRILIPGQVEDDASILLGGGAERTNLALLERVRRDNPNAILIYKPHPDVEAGLRPGLIAPADLARLADHVARNANPVTLLPRIDEVWTITSTLGFEALLRGIHVVTLGAPFYAGWGLTRDLGPIPARRTARPSLAALAYACLIAYPRYHDPKSGLPCPPEIAVQRLIEGPPDQSPGLRALAKLQGALSGHSWIWRR</sequence>
<evidence type="ECO:0000313" key="2">
    <source>
        <dbReference type="Proteomes" id="UP000640485"/>
    </source>
</evidence>
<dbReference type="AlphaFoldDB" id="A0A934W0T2"/>
<accession>A0A934W0T2</accession>
<gene>
    <name evidence="1" type="ORF">JJJ17_15195</name>
</gene>
<dbReference type="CDD" id="cd16439">
    <property type="entry name" value="beta_Kdo_transferase_KpsC_2"/>
    <property type="match status" value="1"/>
</dbReference>
<keyword evidence="2" id="KW-1185">Reference proteome</keyword>
<name>A0A934W0T2_9RHOB</name>
<organism evidence="1 2">
    <name type="scientific">Paracoccus caeni</name>
    <dbReference type="NCBI Taxonomy" id="657651"/>
    <lineage>
        <taxon>Bacteria</taxon>
        <taxon>Pseudomonadati</taxon>
        <taxon>Pseudomonadota</taxon>
        <taxon>Alphaproteobacteria</taxon>
        <taxon>Rhodobacterales</taxon>
        <taxon>Paracoccaceae</taxon>
        <taxon>Paracoccus</taxon>
    </lineage>
</organism>
<dbReference type="EMBL" id="JAEPRQ010000006">
    <property type="protein sequence ID" value="MBK4217275.1"/>
    <property type="molecule type" value="Genomic_DNA"/>
</dbReference>
<protein>
    <submittedName>
        <fullName evidence="1">Capsular polysaccharide biosynthesis protein</fullName>
    </submittedName>
</protein>
<evidence type="ECO:0000313" key="1">
    <source>
        <dbReference type="EMBL" id="MBK4217275.1"/>
    </source>
</evidence>
<proteinExistence type="predicted"/>
<dbReference type="GO" id="GO:0000271">
    <property type="term" value="P:polysaccharide biosynthetic process"/>
    <property type="evidence" value="ECO:0007669"/>
    <property type="project" value="InterPro"/>
</dbReference>
<dbReference type="CDD" id="cd16440">
    <property type="entry name" value="beta_Kdo_transferase_KpsC_1"/>
    <property type="match status" value="1"/>
</dbReference>
<reference evidence="1" key="1">
    <citation type="submission" date="2021-01" db="EMBL/GenBank/DDBJ databases">
        <title>Paracoccus amoyensis sp. nov., isolated from the surface seawater along the coast of Xiamen Island, China.</title>
        <authorList>
            <person name="Lyu L."/>
        </authorList>
    </citation>
    <scope>NUCLEOTIDE SEQUENCE</scope>
    <source>
        <strain evidence="1">MJ17</strain>
    </source>
</reference>
<dbReference type="InterPro" id="IPR007833">
    <property type="entry name" value="Capsule_polysaccharide_synth"/>
</dbReference>
<comment type="caution">
    <text evidence="1">The sequence shown here is derived from an EMBL/GenBank/DDBJ whole genome shotgun (WGS) entry which is preliminary data.</text>
</comment>
<dbReference type="Proteomes" id="UP000640485">
    <property type="component" value="Unassembled WGS sequence"/>
</dbReference>